<protein>
    <submittedName>
        <fullName evidence="1">Uncharacterized protein</fullName>
    </submittedName>
</protein>
<name>A0ABQ5DM52_9ASTR</name>
<comment type="caution">
    <text evidence="1">The sequence shown here is derived from an EMBL/GenBank/DDBJ whole genome shotgun (WGS) entry which is preliminary data.</text>
</comment>
<evidence type="ECO:0000313" key="1">
    <source>
        <dbReference type="EMBL" id="GJT39997.1"/>
    </source>
</evidence>
<reference evidence="1" key="1">
    <citation type="journal article" date="2022" name="Int. J. Mol. Sci.">
        <title>Draft Genome of Tanacetum Coccineum: Genomic Comparison of Closely Related Tanacetum-Family Plants.</title>
        <authorList>
            <person name="Yamashiro T."/>
            <person name="Shiraishi A."/>
            <person name="Nakayama K."/>
            <person name="Satake H."/>
        </authorList>
    </citation>
    <scope>NUCLEOTIDE SEQUENCE</scope>
</reference>
<reference evidence="1" key="2">
    <citation type="submission" date="2022-01" db="EMBL/GenBank/DDBJ databases">
        <authorList>
            <person name="Yamashiro T."/>
            <person name="Shiraishi A."/>
            <person name="Satake H."/>
            <person name="Nakayama K."/>
        </authorList>
    </citation>
    <scope>NUCLEOTIDE SEQUENCE</scope>
</reference>
<keyword evidence="2" id="KW-1185">Reference proteome</keyword>
<sequence length="134" mass="15422">MANSWKGKDWTKVVLTDEIMEYYSIAILLFEIEEVIVVSSSDENLSTDEEIVLMGDVSFSDDDDRRTTTNCFNLCVSMLQMWDLQAQRGSPDYEVQVSEMKSSQVKLEMKWKGVCLLEPLFVRSDRCKILGLEC</sequence>
<dbReference type="EMBL" id="BQNB010015434">
    <property type="protein sequence ID" value="GJT39997.1"/>
    <property type="molecule type" value="Genomic_DNA"/>
</dbReference>
<dbReference type="Proteomes" id="UP001151760">
    <property type="component" value="Unassembled WGS sequence"/>
</dbReference>
<gene>
    <name evidence="1" type="ORF">Tco_0939862</name>
</gene>
<organism evidence="1 2">
    <name type="scientific">Tanacetum coccineum</name>
    <dbReference type="NCBI Taxonomy" id="301880"/>
    <lineage>
        <taxon>Eukaryota</taxon>
        <taxon>Viridiplantae</taxon>
        <taxon>Streptophyta</taxon>
        <taxon>Embryophyta</taxon>
        <taxon>Tracheophyta</taxon>
        <taxon>Spermatophyta</taxon>
        <taxon>Magnoliopsida</taxon>
        <taxon>eudicotyledons</taxon>
        <taxon>Gunneridae</taxon>
        <taxon>Pentapetalae</taxon>
        <taxon>asterids</taxon>
        <taxon>campanulids</taxon>
        <taxon>Asterales</taxon>
        <taxon>Asteraceae</taxon>
        <taxon>Asteroideae</taxon>
        <taxon>Anthemideae</taxon>
        <taxon>Anthemidinae</taxon>
        <taxon>Tanacetum</taxon>
    </lineage>
</organism>
<accession>A0ABQ5DM52</accession>
<proteinExistence type="predicted"/>
<evidence type="ECO:0000313" key="2">
    <source>
        <dbReference type="Proteomes" id="UP001151760"/>
    </source>
</evidence>